<sequence length="696" mass="79989">MPRPKSMFPCGFDDQPWLIQARGSDKETQMFINPLNGSIEERNISEMHGQLCLSRFEEWLFLVDDLSDDCFLLNINSLTKIDLPPIEEPFSSLGFRILTSSPTSPDCTIIFLGLEENFLLFCHPCDTEWTKLPVDFDVDRVRNMFAYNGNLYVILHDIEIINLASLSTCCVESISMDRPDLSSFGIGSVEHLLESCGDIFFVRTRFPGLPMTTSIVDIEIYKLLDFEDEYIWLRVESIGDRAFLLDQNGGQSFCTQDTQFDKDCVYHILPCYDGERMYKICLEDQTIEFKLLTAEAAQTNSFSYWILTVRRPIQNDELLTSFETIACSEVKLVLQVCQNGCGMVKKDENVGAVYISMPLTNLPIDIVQSISEQLPLKDSVRLRAVCKLWAKQLPDPMKEEPMWLMSCPKKCGTCQMYSPCKGKQFTLNLKGLSSSDVPTRLLFSKDGWILALKGSNLLCLMNPFTNDFHHLPILEDDYSYNGIAFSCPPKNTPNCMVLAIFSPPRGDFTRIIAWHYGQEEWFEMQFDNDLPFSGTDNNHVFFNGEFYCLGRRGNLGVFNPENKEWRVLDKPSPIHLEAPDIGTEHCYLLECDGELISVFRAFNMEYVRVFKLDRSNMAWNLLEDVGDVTLFLDNRTSIARNLPRKSFGNKVFLPRLHDESNETTFYYCMKTGMHNPNFKVFREPYNCVWLEPNFSS</sequence>
<dbReference type="Pfam" id="PF03478">
    <property type="entry name" value="Beta-prop_KIB1-4"/>
    <property type="match status" value="2"/>
</dbReference>
<accession>A0AAV8BUI4</accession>
<evidence type="ECO:0000259" key="1">
    <source>
        <dbReference type="PROSITE" id="PS50181"/>
    </source>
</evidence>
<dbReference type="Pfam" id="PF00646">
    <property type="entry name" value="F-box"/>
    <property type="match status" value="1"/>
</dbReference>
<dbReference type="PANTHER" id="PTHR33127">
    <property type="entry name" value="TRANSMEMBRANE PROTEIN"/>
    <property type="match status" value="1"/>
</dbReference>
<dbReference type="PANTHER" id="PTHR33127:SF97">
    <property type="entry name" value="OS08G0448300 PROTEIN"/>
    <property type="match status" value="1"/>
</dbReference>
<comment type="caution">
    <text evidence="2">The sequence shown here is derived from an EMBL/GenBank/DDBJ whole genome shotgun (WGS) entry which is preliminary data.</text>
</comment>
<dbReference type="SUPFAM" id="SSF81383">
    <property type="entry name" value="F-box domain"/>
    <property type="match status" value="1"/>
</dbReference>
<gene>
    <name evidence="2" type="ORF">LUZ62_080357</name>
</gene>
<dbReference type="InterPro" id="IPR005174">
    <property type="entry name" value="KIB1-4_b-propeller"/>
</dbReference>
<feature type="domain" description="F-box" evidence="1">
    <location>
        <begin position="356"/>
        <end position="406"/>
    </location>
</feature>
<evidence type="ECO:0000313" key="2">
    <source>
        <dbReference type="EMBL" id="KAJ4745952.1"/>
    </source>
</evidence>
<proteinExistence type="predicted"/>
<organism evidence="2 3">
    <name type="scientific">Rhynchospora pubera</name>
    <dbReference type="NCBI Taxonomy" id="906938"/>
    <lineage>
        <taxon>Eukaryota</taxon>
        <taxon>Viridiplantae</taxon>
        <taxon>Streptophyta</taxon>
        <taxon>Embryophyta</taxon>
        <taxon>Tracheophyta</taxon>
        <taxon>Spermatophyta</taxon>
        <taxon>Magnoliopsida</taxon>
        <taxon>Liliopsida</taxon>
        <taxon>Poales</taxon>
        <taxon>Cyperaceae</taxon>
        <taxon>Cyperoideae</taxon>
        <taxon>Rhynchosporeae</taxon>
        <taxon>Rhynchospora</taxon>
    </lineage>
</organism>
<dbReference type="Proteomes" id="UP001140206">
    <property type="component" value="Chromosome 5"/>
</dbReference>
<protein>
    <submittedName>
        <fullName evidence="2">F-box protein family-like</fullName>
    </submittedName>
</protein>
<dbReference type="EMBL" id="JAMFTS010000005">
    <property type="protein sequence ID" value="KAJ4745952.1"/>
    <property type="molecule type" value="Genomic_DNA"/>
</dbReference>
<dbReference type="InterPro" id="IPR036047">
    <property type="entry name" value="F-box-like_dom_sf"/>
</dbReference>
<dbReference type="InterPro" id="IPR001810">
    <property type="entry name" value="F-box_dom"/>
</dbReference>
<dbReference type="PROSITE" id="PS50181">
    <property type="entry name" value="FBOX"/>
    <property type="match status" value="1"/>
</dbReference>
<dbReference type="SMART" id="SM00256">
    <property type="entry name" value="FBOX"/>
    <property type="match status" value="1"/>
</dbReference>
<dbReference type="AlphaFoldDB" id="A0AAV8BUI4"/>
<name>A0AAV8BUI4_9POAL</name>
<evidence type="ECO:0000313" key="3">
    <source>
        <dbReference type="Proteomes" id="UP001140206"/>
    </source>
</evidence>
<keyword evidence="3" id="KW-1185">Reference proteome</keyword>
<reference evidence="2" key="1">
    <citation type="submission" date="2022-08" db="EMBL/GenBank/DDBJ databases">
        <authorList>
            <person name="Marques A."/>
        </authorList>
    </citation>
    <scope>NUCLEOTIDE SEQUENCE</scope>
    <source>
        <strain evidence="2">RhyPub2mFocal</strain>
        <tissue evidence="2">Leaves</tissue>
    </source>
</reference>